<protein>
    <submittedName>
        <fullName evidence="2">Cupin domain-containing protein</fullName>
    </submittedName>
</protein>
<dbReference type="InterPro" id="IPR025979">
    <property type="entry name" value="ChrR-like_cupin_dom"/>
</dbReference>
<dbReference type="SUPFAM" id="SSF51182">
    <property type="entry name" value="RmlC-like cupins"/>
    <property type="match status" value="2"/>
</dbReference>
<dbReference type="PANTHER" id="PTHR40112">
    <property type="entry name" value="H2HPP ISOMERASE"/>
    <property type="match status" value="1"/>
</dbReference>
<dbReference type="InterPro" id="IPR052535">
    <property type="entry name" value="Bacilysin_H2HPP_isomerase"/>
</dbReference>
<evidence type="ECO:0000313" key="2">
    <source>
        <dbReference type="EMBL" id="WWF00826.1"/>
    </source>
</evidence>
<dbReference type="InterPro" id="IPR011051">
    <property type="entry name" value="RmlC_Cupin_sf"/>
</dbReference>
<feature type="domain" description="ChrR-like cupin" evidence="1">
    <location>
        <begin position="16"/>
        <end position="105"/>
    </location>
</feature>
<accession>A0ABZ2F3C0</accession>
<feature type="domain" description="ChrR-like cupin" evidence="1">
    <location>
        <begin position="139"/>
        <end position="229"/>
    </location>
</feature>
<dbReference type="Pfam" id="PF12973">
    <property type="entry name" value="Cupin_7"/>
    <property type="match status" value="2"/>
</dbReference>
<dbReference type="Gene3D" id="2.60.120.10">
    <property type="entry name" value="Jelly Rolls"/>
    <property type="match status" value="2"/>
</dbReference>
<dbReference type="InterPro" id="IPR014710">
    <property type="entry name" value="RmlC-like_jellyroll"/>
</dbReference>
<proteinExistence type="predicted"/>
<evidence type="ECO:0000313" key="3">
    <source>
        <dbReference type="Proteomes" id="UP001359308"/>
    </source>
</evidence>
<dbReference type="Proteomes" id="UP001359308">
    <property type="component" value="Chromosome"/>
</dbReference>
<evidence type="ECO:0000259" key="1">
    <source>
        <dbReference type="Pfam" id="PF12973"/>
    </source>
</evidence>
<reference evidence="2 3" key="1">
    <citation type="submission" date="2022-09" db="EMBL/GenBank/DDBJ databases">
        <authorList>
            <person name="Giprobiosintez L."/>
        </authorList>
    </citation>
    <scope>NUCLEOTIDE SEQUENCE [LARGE SCALE GENOMIC DNA]</scope>
    <source>
        <strain evidence="3">VKPM-B-12549 (GBS-15)</strain>
    </source>
</reference>
<organism evidence="2 3">
    <name type="scientific">Methylococcus capsulatus</name>
    <dbReference type="NCBI Taxonomy" id="414"/>
    <lineage>
        <taxon>Bacteria</taxon>
        <taxon>Pseudomonadati</taxon>
        <taxon>Pseudomonadota</taxon>
        <taxon>Gammaproteobacteria</taxon>
        <taxon>Methylococcales</taxon>
        <taxon>Methylococcaceae</taxon>
        <taxon>Methylococcus</taxon>
    </lineage>
</organism>
<sequence length="234" mass="25191">MDRIARSVADQAGLLTVRLKDGAWQTLRRGVRFKPLWTGPAGSSVLIEFAPGALLPAHRHSWTEEGIVLRGGLQMGSLDLGPLDYHLSPAGSRHASIRSRQGALAYLRGTSLGRKSSVLRELIGGLLPVTGPAPTTVFADNKEGWVEVAEGVMKKDLCSDGILASRFYRLAPGAKVPAHSHLQDEECMMLEGEVFLGDILLRAGEYQLAPVGTRHGEVFSDVGATLFVRGARDD</sequence>
<dbReference type="PANTHER" id="PTHR40112:SF1">
    <property type="entry name" value="H2HPP ISOMERASE"/>
    <property type="match status" value="1"/>
</dbReference>
<dbReference type="RefSeq" id="WP_338457595.1">
    <property type="nucleotide sequence ID" value="NZ_CP104311.1"/>
</dbReference>
<name>A0ABZ2F3C0_METCP</name>
<dbReference type="EMBL" id="CP104311">
    <property type="protein sequence ID" value="WWF00826.1"/>
    <property type="molecule type" value="Genomic_DNA"/>
</dbReference>
<gene>
    <name evidence="2" type="ORF">N4J17_10075</name>
</gene>
<keyword evidence="3" id="KW-1185">Reference proteome</keyword>